<dbReference type="SUPFAM" id="SSF56112">
    <property type="entry name" value="Protein kinase-like (PK-like)"/>
    <property type="match status" value="1"/>
</dbReference>
<feature type="compositionally biased region" description="Basic and acidic residues" evidence="10">
    <location>
        <begin position="31"/>
        <end position="64"/>
    </location>
</feature>
<dbReference type="Pfam" id="PF07714">
    <property type="entry name" value="PK_Tyr_Ser-Thr"/>
    <property type="match status" value="1"/>
</dbReference>
<dbReference type="GO" id="GO:0005524">
    <property type="term" value="F:ATP binding"/>
    <property type="evidence" value="ECO:0007669"/>
    <property type="project" value="UniProtKB-UniRule"/>
</dbReference>
<feature type="region of interest" description="Disordered" evidence="10">
    <location>
        <begin position="1"/>
        <end position="85"/>
    </location>
</feature>
<evidence type="ECO:0000256" key="10">
    <source>
        <dbReference type="SAM" id="MobiDB-lite"/>
    </source>
</evidence>
<evidence type="ECO:0000313" key="13">
    <source>
        <dbReference type="EMBL" id="KFD53406.1"/>
    </source>
</evidence>
<evidence type="ECO:0000256" key="3">
    <source>
        <dbReference type="ARBA" id="ARBA00022777"/>
    </source>
</evidence>
<dbReference type="AlphaFoldDB" id="A0A085MXM2"/>
<evidence type="ECO:0000259" key="11">
    <source>
        <dbReference type="PROSITE" id="PS50001"/>
    </source>
</evidence>
<feature type="binding site" evidence="8">
    <location>
        <position position="236"/>
    </location>
    <ligand>
        <name>ATP</name>
        <dbReference type="ChEBI" id="CHEBI:30616"/>
    </ligand>
</feature>
<dbReference type="PRINTS" id="PR00109">
    <property type="entry name" value="TYRKINASE"/>
</dbReference>
<dbReference type="InterPro" id="IPR020635">
    <property type="entry name" value="Tyr_kinase_cat_dom"/>
</dbReference>
<dbReference type="InterPro" id="IPR000980">
    <property type="entry name" value="SH2"/>
</dbReference>
<dbReference type="EMBL" id="KL367605">
    <property type="protein sequence ID" value="KFD61968.1"/>
    <property type="molecule type" value="Genomic_DNA"/>
</dbReference>
<protein>
    <recommendedName>
        <fullName evidence="9">Tyrosine-protein kinase</fullName>
        <ecNumber evidence="9">2.7.10.2</ecNumber>
    </recommendedName>
</protein>
<dbReference type="Proteomes" id="UP000030764">
    <property type="component" value="Unassembled WGS sequence"/>
</dbReference>
<dbReference type="SUPFAM" id="SSF55550">
    <property type="entry name" value="SH2 domain"/>
    <property type="match status" value="1"/>
</dbReference>
<dbReference type="PROSITE" id="PS50001">
    <property type="entry name" value="SH2"/>
    <property type="match status" value="1"/>
</dbReference>
<keyword evidence="4 8" id="KW-0067">ATP-binding</keyword>
<gene>
    <name evidence="13" type="ORF">M513_05670</name>
    <name evidence="14" type="ORF">M514_05670</name>
</gene>
<keyword evidence="7" id="KW-0727">SH2 domain</keyword>
<dbReference type="GO" id="GO:0004715">
    <property type="term" value="F:non-membrane spanning protein tyrosine kinase activity"/>
    <property type="evidence" value="ECO:0007669"/>
    <property type="project" value="UniProtKB-EC"/>
</dbReference>
<evidence type="ECO:0000256" key="2">
    <source>
        <dbReference type="ARBA" id="ARBA00022741"/>
    </source>
</evidence>
<feature type="compositionally biased region" description="Basic residues" evidence="10">
    <location>
        <begin position="16"/>
        <end position="30"/>
    </location>
</feature>
<keyword evidence="3 9" id="KW-0418">Kinase</keyword>
<dbReference type="InterPro" id="IPR017441">
    <property type="entry name" value="Protein_kinase_ATP_BS"/>
</dbReference>
<dbReference type="Gene3D" id="1.10.510.10">
    <property type="entry name" value="Transferase(Phosphotransferase) domain 1"/>
    <property type="match status" value="1"/>
</dbReference>
<dbReference type="PROSITE" id="PS00109">
    <property type="entry name" value="PROTEIN_KINASE_TYR"/>
    <property type="match status" value="1"/>
</dbReference>
<evidence type="ECO:0000256" key="7">
    <source>
        <dbReference type="PROSITE-ProRule" id="PRU00191"/>
    </source>
</evidence>
<dbReference type="Pfam" id="PF00017">
    <property type="entry name" value="SH2"/>
    <property type="match status" value="1"/>
</dbReference>
<feature type="compositionally biased region" description="Basic and acidic residues" evidence="10">
    <location>
        <begin position="1"/>
        <end position="15"/>
    </location>
</feature>
<sequence length="500" mass="58331">MSEFNTNDRHSEKNKDRHARSSRSVHKRSHSDRTSPRHTQRTRERLYHEDDRHTYKRRHEDSHTRSVKPYPSRSRHNVEPVDNNLVSDDPVSRRPFFCGLIPREDVEMILLDNGEFTVRKTGKSCRSEHYSNLCVSVKWQNKVHHVLIRLSKRGMFTLEDREFTTVDQLVYYYYVSQKVLTESSGAKLLVPLRSTSWLLHDDQLQPIRVLGKGNFGEVWKASMVTSSNETVEVAVKLLKDDGVPEEERQQFFAECRKLRQLNHRHIVAFVGIIVDTEPVKLVMELCSDTLINYLKKGNRDWKQKARICLHVARGMEYLAKCNIIHRDLAARNCLVKNDVVKISDLGMARTGKTYELKNRKKPIPVKWTCPQTLRTRIYSQYSDVWAFGILLWEIFTDGKAPYEEMQTQYGNKFMQHLIKFLASGKRLEAPLDTPKRLNDLRLKCLHEVVNERPLFKGIRLELESIYGEMGGELSFEQPPSEEMNTCNDAPEDGRMRTSKG</sequence>
<evidence type="ECO:0000256" key="1">
    <source>
        <dbReference type="ARBA" id="ARBA00022679"/>
    </source>
</evidence>
<comment type="catalytic activity">
    <reaction evidence="6 9">
        <text>L-tyrosyl-[protein] + ATP = O-phospho-L-tyrosyl-[protein] + ADP + H(+)</text>
        <dbReference type="Rhea" id="RHEA:10596"/>
        <dbReference type="Rhea" id="RHEA-COMP:10136"/>
        <dbReference type="Rhea" id="RHEA-COMP:20101"/>
        <dbReference type="ChEBI" id="CHEBI:15378"/>
        <dbReference type="ChEBI" id="CHEBI:30616"/>
        <dbReference type="ChEBI" id="CHEBI:46858"/>
        <dbReference type="ChEBI" id="CHEBI:61978"/>
        <dbReference type="ChEBI" id="CHEBI:456216"/>
        <dbReference type="EC" id="2.7.10.2"/>
    </reaction>
</comment>
<dbReference type="EMBL" id="KL363217">
    <property type="protein sequence ID" value="KFD53406.1"/>
    <property type="molecule type" value="Genomic_DNA"/>
</dbReference>
<dbReference type="InterPro" id="IPR001245">
    <property type="entry name" value="Ser-Thr/Tyr_kinase_cat_dom"/>
</dbReference>
<dbReference type="InterPro" id="IPR036860">
    <property type="entry name" value="SH2_dom_sf"/>
</dbReference>
<keyword evidence="5 9" id="KW-0829">Tyrosine-protein kinase</keyword>
<dbReference type="SMART" id="SM00219">
    <property type="entry name" value="TyrKc"/>
    <property type="match status" value="1"/>
</dbReference>
<accession>A0A085MXM2</accession>
<dbReference type="InterPro" id="IPR011009">
    <property type="entry name" value="Kinase-like_dom_sf"/>
</dbReference>
<evidence type="ECO:0000256" key="4">
    <source>
        <dbReference type="ARBA" id="ARBA00022840"/>
    </source>
</evidence>
<dbReference type="PROSITE" id="PS00107">
    <property type="entry name" value="PROTEIN_KINASE_ATP"/>
    <property type="match status" value="1"/>
</dbReference>
<dbReference type="SMART" id="SM00252">
    <property type="entry name" value="SH2"/>
    <property type="match status" value="1"/>
</dbReference>
<dbReference type="PROSITE" id="PS50011">
    <property type="entry name" value="PROTEIN_KINASE_DOM"/>
    <property type="match status" value="1"/>
</dbReference>
<dbReference type="PANTHER" id="PTHR24418">
    <property type="entry name" value="TYROSINE-PROTEIN KINASE"/>
    <property type="match status" value="1"/>
</dbReference>
<evidence type="ECO:0000256" key="8">
    <source>
        <dbReference type="PROSITE-ProRule" id="PRU10141"/>
    </source>
</evidence>
<keyword evidence="2 8" id="KW-0547">Nucleotide-binding</keyword>
<dbReference type="InterPro" id="IPR050198">
    <property type="entry name" value="Non-receptor_tyrosine_kinases"/>
</dbReference>
<keyword evidence="15" id="KW-1185">Reference proteome</keyword>
<dbReference type="EC" id="2.7.10.2" evidence="9"/>
<dbReference type="Proteomes" id="UP000030758">
    <property type="component" value="Unassembled WGS sequence"/>
</dbReference>
<dbReference type="CDD" id="cd00192">
    <property type="entry name" value="PTKc"/>
    <property type="match status" value="1"/>
</dbReference>
<evidence type="ECO:0000256" key="9">
    <source>
        <dbReference type="RuleBase" id="RU362096"/>
    </source>
</evidence>
<proteinExistence type="inferred from homology"/>
<evidence type="ECO:0000256" key="5">
    <source>
        <dbReference type="ARBA" id="ARBA00023137"/>
    </source>
</evidence>
<comment type="similarity">
    <text evidence="9">Belongs to the protein kinase superfamily. Tyr protein kinase family.</text>
</comment>
<feature type="domain" description="SH2" evidence="11">
    <location>
        <begin position="96"/>
        <end position="192"/>
    </location>
</feature>
<dbReference type="Gene3D" id="3.30.505.10">
    <property type="entry name" value="SH2 domain"/>
    <property type="match status" value="1"/>
</dbReference>
<evidence type="ECO:0000313" key="15">
    <source>
        <dbReference type="Proteomes" id="UP000030764"/>
    </source>
</evidence>
<dbReference type="InterPro" id="IPR008266">
    <property type="entry name" value="Tyr_kinase_AS"/>
</dbReference>
<feature type="domain" description="Protein kinase" evidence="12">
    <location>
        <begin position="204"/>
        <end position="466"/>
    </location>
</feature>
<name>A0A085MXM2_9BILA</name>
<evidence type="ECO:0000256" key="6">
    <source>
        <dbReference type="ARBA" id="ARBA00051245"/>
    </source>
</evidence>
<reference evidence="14 15" key="1">
    <citation type="journal article" date="2014" name="Nat. Genet.">
        <title>Genome and transcriptome of the porcine whipworm Trichuris suis.</title>
        <authorList>
            <person name="Jex A.R."/>
            <person name="Nejsum P."/>
            <person name="Schwarz E.M."/>
            <person name="Hu L."/>
            <person name="Young N.D."/>
            <person name="Hall R.S."/>
            <person name="Korhonen P.K."/>
            <person name="Liao S."/>
            <person name="Thamsborg S."/>
            <person name="Xia J."/>
            <person name="Xu P."/>
            <person name="Wang S."/>
            <person name="Scheerlinck J.P."/>
            <person name="Hofmann A."/>
            <person name="Sternberg P.W."/>
            <person name="Wang J."/>
            <person name="Gasser R.B."/>
        </authorList>
    </citation>
    <scope>NUCLEOTIDE SEQUENCE [LARGE SCALE GENOMIC DNA]</scope>
    <source>
        <strain evidence="14">DCEP-RM93F</strain>
        <strain evidence="13">DCEP-RM93M</strain>
    </source>
</reference>
<feature type="compositionally biased region" description="Basic and acidic residues" evidence="10">
    <location>
        <begin position="491"/>
        <end position="500"/>
    </location>
</feature>
<evidence type="ECO:0000259" key="12">
    <source>
        <dbReference type="PROSITE" id="PS50011"/>
    </source>
</evidence>
<keyword evidence="1 9" id="KW-0808">Transferase</keyword>
<evidence type="ECO:0000313" key="14">
    <source>
        <dbReference type="EMBL" id="KFD61968.1"/>
    </source>
</evidence>
<dbReference type="InterPro" id="IPR000719">
    <property type="entry name" value="Prot_kinase_dom"/>
</dbReference>
<organism evidence="14">
    <name type="scientific">Trichuris suis</name>
    <name type="common">pig whipworm</name>
    <dbReference type="NCBI Taxonomy" id="68888"/>
    <lineage>
        <taxon>Eukaryota</taxon>
        <taxon>Metazoa</taxon>
        <taxon>Ecdysozoa</taxon>
        <taxon>Nematoda</taxon>
        <taxon>Enoplea</taxon>
        <taxon>Dorylaimia</taxon>
        <taxon>Trichinellida</taxon>
        <taxon>Trichuridae</taxon>
        <taxon>Trichuris</taxon>
    </lineage>
</organism>
<feature type="region of interest" description="Disordered" evidence="10">
    <location>
        <begin position="476"/>
        <end position="500"/>
    </location>
</feature>